<dbReference type="AlphaFoldDB" id="A8LW63"/>
<accession>A8LW63</accession>
<organism evidence="2">
    <name type="scientific">Salinispora arenicola (strain CNS-205)</name>
    <dbReference type="NCBI Taxonomy" id="391037"/>
    <lineage>
        <taxon>Bacteria</taxon>
        <taxon>Bacillati</taxon>
        <taxon>Actinomycetota</taxon>
        <taxon>Actinomycetes</taxon>
        <taxon>Micromonosporales</taxon>
        <taxon>Micromonosporaceae</taxon>
        <taxon>Salinispora</taxon>
    </lineage>
</organism>
<proteinExistence type="predicted"/>
<dbReference type="HOGENOM" id="CLU_2025084_0_0_11"/>
<dbReference type="KEGG" id="saq:Sare_4919"/>
<keyword evidence="1" id="KW-1133">Transmembrane helix</keyword>
<dbReference type="STRING" id="391037.Sare_4919"/>
<protein>
    <submittedName>
        <fullName evidence="2">Uncharacterized protein</fullName>
    </submittedName>
</protein>
<reference evidence="2" key="1">
    <citation type="submission" date="2007-10" db="EMBL/GenBank/DDBJ databases">
        <title>Complete sequence of Salinispora arenicola CNS-205.</title>
        <authorList>
            <consortium name="US DOE Joint Genome Institute"/>
            <person name="Copeland A."/>
            <person name="Lucas S."/>
            <person name="Lapidus A."/>
            <person name="Barry K."/>
            <person name="Glavina del Rio T."/>
            <person name="Dalin E."/>
            <person name="Tice H."/>
            <person name="Pitluck S."/>
            <person name="Foster B."/>
            <person name="Schmutz J."/>
            <person name="Larimer F."/>
            <person name="Land M."/>
            <person name="Hauser L."/>
            <person name="Kyrpides N."/>
            <person name="Ivanova N."/>
            <person name="Jensen P.R."/>
            <person name="Moore B.S."/>
            <person name="Penn K."/>
            <person name="Jenkins C."/>
            <person name="Udwary D."/>
            <person name="Xiang L."/>
            <person name="Gontang E."/>
            <person name="Richardson P."/>
        </authorList>
    </citation>
    <scope>NUCLEOTIDE SEQUENCE [LARGE SCALE GENOMIC DNA]</scope>
    <source>
        <strain evidence="2">CNS-205</strain>
    </source>
</reference>
<evidence type="ECO:0000313" key="2">
    <source>
        <dbReference type="EMBL" id="ABW00668.1"/>
    </source>
</evidence>
<keyword evidence="1" id="KW-0812">Transmembrane</keyword>
<sequence>MTTDREDQTRNVGQRNRSLWIAAVAAVLLIAAGGSAYALGRGQDSGIAACEASAERAAAGQRSDTSDDSEVQMLLDSEHADLREVGEALKRAEDGGLGDVMRVVVQMTAACARHGVIIDPTS</sequence>
<name>A8LW63_SALAI</name>
<dbReference type="EMBL" id="CP000850">
    <property type="protein sequence ID" value="ABW00668.1"/>
    <property type="molecule type" value="Genomic_DNA"/>
</dbReference>
<gene>
    <name evidence="2" type="ordered locus">Sare_4919</name>
</gene>
<keyword evidence="1" id="KW-0472">Membrane</keyword>
<feature type="transmembrane region" description="Helical" evidence="1">
    <location>
        <begin position="20"/>
        <end position="39"/>
    </location>
</feature>
<evidence type="ECO:0000256" key="1">
    <source>
        <dbReference type="SAM" id="Phobius"/>
    </source>
</evidence>